<keyword evidence="2" id="KW-1185">Reference proteome</keyword>
<reference evidence="2" key="1">
    <citation type="submission" date="2015-01" db="EMBL/GenBank/DDBJ databases">
        <authorList>
            <person name="Aksoy S."/>
            <person name="Warren W."/>
            <person name="Wilson R.K."/>
        </authorList>
    </citation>
    <scope>NUCLEOTIDE SEQUENCE [LARGE SCALE GENOMIC DNA]</scope>
    <source>
        <strain evidence="2">IAEA</strain>
    </source>
</reference>
<evidence type="ECO:0000313" key="1">
    <source>
        <dbReference type="EnsemblMetazoa" id="GPPI038203-PA"/>
    </source>
</evidence>
<reference evidence="1" key="2">
    <citation type="submission" date="2020-05" db="UniProtKB">
        <authorList>
            <consortium name="EnsemblMetazoa"/>
        </authorList>
    </citation>
    <scope>IDENTIFICATION</scope>
    <source>
        <strain evidence="1">IAEA</strain>
    </source>
</reference>
<dbReference type="AlphaFoldDB" id="A0A1B0BRD8"/>
<name>A0A1B0BRD8_9MUSC</name>
<evidence type="ECO:0000313" key="2">
    <source>
        <dbReference type="Proteomes" id="UP000092460"/>
    </source>
</evidence>
<protein>
    <submittedName>
        <fullName evidence="1">Uncharacterized protein</fullName>
    </submittedName>
</protein>
<dbReference type="VEuPathDB" id="VectorBase:GPPI038203"/>
<dbReference type="EnsemblMetazoa" id="GPPI038203-RA">
    <property type="protein sequence ID" value="GPPI038203-PA"/>
    <property type="gene ID" value="GPPI038203"/>
</dbReference>
<dbReference type="EMBL" id="JXJN01019049">
    <property type="status" value="NOT_ANNOTATED_CDS"/>
    <property type="molecule type" value="Genomic_DNA"/>
</dbReference>
<dbReference type="Proteomes" id="UP000092460">
    <property type="component" value="Unassembled WGS sequence"/>
</dbReference>
<organism evidence="1 2">
    <name type="scientific">Glossina palpalis gambiensis</name>
    <dbReference type="NCBI Taxonomy" id="67801"/>
    <lineage>
        <taxon>Eukaryota</taxon>
        <taxon>Metazoa</taxon>
        <taxon>Ecdysozoa</taxon>
        <taxon>Arthropoda</taxon>
        <taxon>Hexapoda</taxon>
        <taxon>Insecta</taxon>
        <taxon>Pterygota</taxon>
        <taxon>Neoptera</taxon>
        <taxon>Endopterygota</taxon>
        <taxon>Diptera</taxon>
        <taxon>Brachycera</taxon>
        <taxon>Muscomorpha</taxon>
        <taxon>Hippoboscoidea</taxon>
        <taxon>Glossinidae</taxon>
        <taxon>Glossina</taxon>
    </lineage>
</organism>
<sequence>MKIDKRNNEQQQLNPALCLTPGTTKDGLLRRCGEVWKFNPNAVIHNPIQPIYPVADTQCMEHRPSEVRATRVIFDYRNKYAPVLDSIQVVVVVDLLASTTNKKQQNLLNEFSLYMIHI</sequence>
<accession>A0A1B0BRD8</accession>
<proteinExistence type="predicted"/>